<comment type="similarity">
    <text evidence="2 4">Belongs to the HUS1 family.</text>
</comment>
<dbReference type="Proteomes" id="UP000225706">
    <property type="component" value="Unassembled WGS sequence"/>
</dbReference>
<dbReference type="Pfam" id="PF04005">
    <property type="entry name" value="Hus1"/>
    <property type="match status" value="1"/>
</dbReference>
<gene>
    <name evidence="5" type="primary">HUS1</name>
    <name evidence="5" type="ORF">AWC38_SpisGene1297</name>
</gene>
<dbReference type="GO" id="GO:0044778">
    <property type="term" value="P:meiotic DNA integrity checkpoint signaling"/>
    <property type="evidence" value="ECO:0007669"/>
    <property type="project" value="TreeGrafter"/>
</dbReference>
<evidence type="ECO:0000256" key="2">
    <source>
        <dbReference type="ARBA" id="ARBA00005563"/>
    </source>
</evidence>
<dbReference type="GO" id="GO:0031573">
    <property type="term" value="P:mitotic intra-S DNA damage checkpoint signaling"/>
    <property type="evidence" value="ECO:0007669"/>
    <property type="project" value="TreeGrafter"/>
</dbReference>
<dbReference type="InterPro" id="IPR007150">
    <property type="entry name" value="HUS1/Mec3"/>
</dbReference>
<dbReference type="OrthoDB" id="10063861at2759"/>
<evidence type="ECO:0000256" key="3">
    <source>
        <dbReference type="ARBA" id="ARBA00023242"/>
    </source>
</evidence>
<dbReference type="GO" id="GO:0006289">
    <property type="term" value="P:nucleotide-excision repair"/>
    <property type="evidence" value="ECO:0007669"/>
    <property type="project" value="TreeGrafter"/>
</dbReference>
<evidence type="ECO:0000256" key="1">
    <source>
        <dbReference type="ARBA" id="ARBA00004123"/>
    </source>
</evidence>
<dbReference type="GO" id="GO:0033314">
    <property type="term" value="P:mitotic DNA replication checkpoint signaling"/>
    <property type="evidence" value="ECO:0007669"/>
    <property type="project" value="TreeGrafter"/>
</dbReference>
<dbReference type="GO" id="GO:0035861">
    <property type="term" value="C:site of double-strand break"/>
    <property type="evidence" value="ECO:0007669"/>
    <property type="project" value="TreeGrafter"/>
</dbReference>
<dbReference type="GO" id="GO:0000724">
    <property type="term" value="P:double-strand break repair via homologous recombination"/>
    <property type="evidence" value="ECO:0007669"/>
    <property type="project" value="TreeGrafter"/>
</dbReference>
<dbReference type="PANTHER" id="PTHR12900:SF0">
    <property type="entry name" value="CHECKPOINT PROTEIN"/>
    <property type="match status" value="1"/>
</dbReference>
<dbReference type="EMBL" id="LSMT01000008">
    <property type="protein sequence ID" value="PFX33881.1"/>
    <property type="molecule type" value="Genomic_DNA"/>
</dbReference>
<evidence type="ECO:0000256" key="4">
    <source>
        <dbReference type="PIRNR" id="PIRNR011312"/>
    </source>
</evidence>
<evidence type="ECO:0000313" key="6">
    <source>
        <dbReference type="Proteomes" id="UP000225706"/>
    </source>
</evidence>
<dbReference type="SUPFAM" id="SSF55979">
    <property type="entry name" value="DNA clamp"/>
    <property type="match status" value="1"/>
</dbReference>
<dbReference type="GO" id="GO:0030896">
    <property type="term" value="C:checkpoint clamp complex"/>
    <property type="evidence" value="ECO:0007669"/>
    <property type="project" value="InterPro"/>
</dbReference>
<keyword evidence="6" id="KW-1185">Reference proteome</keyword>
<dbReference type="InterPro" id="IPR016580">
    <property type="entry name" value="HUS1"/>
</dbReference>
<dbReference type="Gene3D" id="3.70.10.10">
    <property type="match status" value="1"/>
</dbReference>
<dbReference type="InterPro" id="IPR046938">
    <property type="entry name" value="DNA_clamp_sf"/>
</dbReference>
<name>A0A2B4SVH5_STYPI</name>
<proteinExistence type="inferred from homology"/>
<dbReference type="GO" id="GO:0005730">
    <property type="term" value="C:nucleolus"/>
    <property type="evidence" value="ECO:0007669"/>
    <property type="project" value="InterPro"/>
</dbReference>
<dbReference type="AlphaFoldDB" id="A0A2B4SVH5"/>
<comment type="subcellular location">
    <subcellularLocation>
        <location evidence="1">Nucleus</location>
    </subcellularLocation>
</comment>
<keyword evidence="3" id="KW-0539">Nucleus</keyword>
<sequence>MRFRARMVDINSIQHFTRVLGTVSRMAKTCALRMTPTKLYFILADNAALGGVSIWCEVTQSNFFEEYRIEGKDESNNIYLELIPENLMRAMKSASSAQAVKIKLTKKHTPCLTFEITLPSLTSHTRSVVHDVPVGVIPERNWDAYEEPAMPEFDVSIYMPPLKVLKNVIERMKTLSSFLILAANQNGYMTLGIDTDLASVTTHFKNLDTPTWEGDPSSQPHNRDPDKMAEARVDVKKLATFLHSQQVSPNRVICNIVNGKAVQFLLLHEDLSLQYVIPAVSL</sequence>
<dbReference type="GO" id="GO:0000723">
    <property type="term" value="P:telomere maintenance"/>
    <property type="evidence" value="ECO:0007669"/>
    <property type="project" value="TreeGrafter"/>
</dbReference>
<accession>A0A2B4SVH5</accession>
<reference evidence="6" key="1">
    <citation type="journal article" date="2017" name="bioRxiv">
        <title>Comparative analysis of the genomes of Stylophora pistillata and Acropora digitifera provides evidence for extensive differences between species of corals.</title>
        <authorList>
            <person name="Voolstra C.R."/>
            <person name="Li Y."/>
            <person name="Liew Y.J."/>
            <person name="Baumgarten S."/>
            <person name="Zoccola D."/>
            <person name="Flot J.-F."/>
            <person name="Tambutte S."/>
            <person name="Allemand D."/>
            <person name="Aranda M."/>
        </authorList>
    </citation>
    <scope>NUCLEOTIDE SEQUENCE [LARGE SCALE GENOMIC DNA]</scope>
</reference>
<comment type="caution">
    <text evidence="5">The sequence shown here is derived from an EMBL/GenBank/DDBJ whole genome shotgun (WGS) entry which is preliminary data.</text>
</comment>
<dbReference type="PIRSF" id="PIRSF011312">
    <property type="entry name" value="Cell_cycle_HUS1"/>
    <property type="match status" value="1"/>
</dbReference>
<evidence type="ECO:0000313" key="5">
    <source>
        <dbReference type="EMBL" id="PFX33881.1"/>
    </source>
</evidence>
<dbReference type="PANTHER" id="PTHR12900">
    <property type="entry name" value="MITOTIC AND DNA DAMAGE CHECKPOINT PROTEIN HUS1"/>
    <property type="match status" value="1"/>
</dbReference>
<dbReference type="STRING" id="50429.A0A2B4SVH5"/>
<protein>
    <recommendedName>
        <fullName evidence="4">Checkpoint protein</fullName>
    </recommendedName>
</protein>
<organism evidence="5 6">
    <name type="scientific">Stylophora pistillata</name>
    <name type="common">Smooth cauliflower coral</name>
    <dbReference type="NCBI Taxonomy" id="50429"/>
    <lineage>
        <taxon>Eukaryota</taxon>
        <taxon>Metazoa</taxon>
        <taxon>Cnidaria</taxon>
        <taxon>Anthozoa</taxon>
        <taxon>Hexacorallia</taxon>
        <taxon>Scleractinia</taxon>
        <taxon>Astrocoeniina</taxon>
        <taxon>Pocilloporidae</taxon>
        <taxon>Stylophora</taxon>
    </lineage>
</organism>